<keyword evidence="1" id="KW-1133">Transmembrane helix</keyword>
<feature type="transmembrane region" description="Helical" evidence="1">
    <location>
        <begin position="12"/>
        <end position="30"/>
    </location>
</feature>
<keyword evidence="3" id="KW-1185">Reference proteome</keyword>
<evidence type="ECO:0000256" key="1">
    <source>
        <dbReference type="SAM" id="Phobius"/>
    </source>
</evidence>
<keyword evidence="1" id="KW-0472">Membrane</keyword>
<evidence type="ECO:0008006" key="4">
    <source>
        <dbReference type="Google" id="ProtNLM"/>
    </source>
</evidence>
<organism evidence="2 3">
    <name type="scientific">Pedobacter albus</name>
    <dbReference type="NCBI Taxonomy" id="3113905"/>
    <lineage>
        <taxon>Bacteria</taxon>
        <taxon>Pseudomonadati</taxon>
        <taxon>Bacteroidota</taxon>
        <taxon>Sphingobacteriia</taxon>
        <taxon>Sphingobacteriales</taxon>
        <taxon>Sphingobacteriaceae</taxon>
        <taxon>Pedobacter</taxon>
    </lineage>
</organism>
<dbReference type="Proteomes" id="UP001336835">
    <property type="component" value="Unassembled WGS sequence"/>
</dbReference>
<gene>
    <name evidence="2" type="ORF">VRU48_01885</name>
</gene>
<dbReference type="RefSeq" id="WP_330106238.1">
    <property type="nucleotide sequence ID" value="NZ_JAZDQT010000001.1"/>
</dbReference>
<dbReference type="EMBL" id="JAZDQT010000001">
    <property type="protein sequence ID" value="MEE1943838.1"/>
    <property type="molecule type" value="Genomic_DNA"/>
</dbReference>
<proteinExistence type="predicted"/>
<protein>
    <recommendedName>
        <fullName evidence="4">Outer membrane protein assembly factor BamE</fullName>
    </recommendedName>
</protein>
<evidence type="ECO:0000313" key="2">
    <source>
        <dbReference type="EMBL" id="MEE1943838.1"/>
    </source>
</evidence>
<keyword evidence="1" id="KW-0812">Transmembrane</keyword>
<accession>A0ABU7I325</accession>
<name>A0ABU7I325_9SPHI</name>
<evidence type="ECO:0000313" key="3">
    <source>
        <dbReference type="Proteomes" id="UP001336835"/>
    </source>
</evidence>
<sequence length="119" mass="13596">MVIGLLTLASTPIIYLALAMLFLFGITSYPNRDFDKEKWKNEPDTRYELTKDLISSQILIGKTKTQVKQLLGHENGNEDDEDLWYYDIGFISSTGNVDPDILELQFKNGRVILARQIPT</sequence>
<comment type="caution">
    <text evidence="2">The sequence shown here is derived from an EMBL/GenBank/DDBJ whole genome shotgun (WGS) entry which is preliminary data.</text>
</comment>
<reference evidence="2 3" key="1">
    <citation type="submission" date="2024-01" db="EMBL/GenBank/DDBJ databases">
        <title>Pedobacter sp. nov., isolated from fresh soil.</title>
        <authorList>
            <person name="Le N.T.T."/>
        </authorList>
    </citation>
    <scope>NUCLEOTIDE SEQUENCE [LARGE SCALE GENOMIC DNA]</scope>
    <source>
        <strain evidence="2 3">KR3-3</strain>
    </source>
</reference>